<dbReference type="InterPro" id="IPR011067">
    <property type="entry name" value="Plasmid_toxin/cell-grow_inhib"/>
</dbReference>
<evidence type="ECO:0000313" key="9">
    <source>
        <dbReference type="EMBL" id="MCL2895345.1"/>
    </source>
</evidence>
<name>A0ABT0MZR7_9GAMM</name>
<comment type="similarity">
    <text evidence="1">Belongs to the CcdB toxin family.</text>
</comment>
<accession>A0ABT0MZR7</accession>
<evidence type="ECO:0000256" key="5">
    <source>
        <dbReference type="ARBA" id="ARBA00023015"/>
    </source>
</evidence>
<sequence length="53" mass="6322">MAQFDVYRNHGKGKDFYPYYIDIQNGLFNALTSRVVIPMTDIKIYRQSEDYIL</sequence>
<organism evidence="9 10">
    <name type="scientific">Brenneria tiliae</name>
    <dbReference type="NCBI Taxonomy" id="2914984"/>
    <lineage>
        <taxon>Bacteria</taxon>
        <taxon>Pseudomonadati</taxon>
        <taxon>Pseudomonadota</taxon>
        <taxon>Gammaproteobacteria</taxon>
        <taxon>Enterobacterales</taxon>
        <taxon>Pectobacteriaceae</taxon>
        <taxon>Brenneria</taxon>
    </lineage>
</organism>
<reference evidence="9 10" key="1">
    <citation type="submission" date="2022-02" db="EMBL/GenBank/DDBJ databases">
        <title>Description of Brenneria tiliae sp. nov. isolated from symptomatic Tilia x moltkei and Tilia x europaea trees in the UK.</title>
        <authorList>
            <person name="Kile H."/>
        </authorList>
    </citation>
    <scope>NUCLEOTIDE SEQUENCE [LARGE SCALE GENOMIC DNA]</scope>
    <source>
        <strain evidence="9 10">MC1SB4.1</strain>
    </source>
</reference>
<keyword evidence="4" id="KW-1277">Toxin-antitoxin system</keyword>
<keyword evidence="6" id="KW-0804">Transcription</keyword>
<protein>
    <recommendedName>
        <fullName evidence="2">Toxin CcdB</fullName>
    </recommendedName>
    <alternativeName>
        <fullName evidence="8">Cytotoxic protein CcdB</fullName>
    </alternativeName>
    <alternativeName>
        <fullName evidence="7">Protein LetD</fullName>
    </alternativeName>
</protein>
<dbReference type="SUPFAM" id="SSF50118">
    <property type="entry name" value="Cell growth inhibitor/plasmid maintenance toxic component"/>
    <property type="match status" value="1"/>
</dbReference>
<dbReference type="RefSeq" id="WP_249246329.1">
    <property type="nucleotide sequence ID" value="NZ_JAKPBZ010000116.1"/>
</dbReference>
<evidence type="ECO:0000256" key="8">
    <source>
        <dbReference type="ARBA" id="ARBA00033135"/>
    </source>
</evidence>
<proteinExistence type="inferred from homology"/>
<evidence type="ECO:0000256" key="7">
    <source>
        <dbReference type="ARBA" id="ARBA00029628"/>
    </source>
</evidence>
<gene>
    <name evidence="9" type="ORF">MFP26_21985</name>
</gene>
<keyword evidence="10" id="KW-1185">Reference proteome</keyword>
<evidence type="ECO:0000256" key="4">
    <source>
        <dbReference type="ARBA" id="ARBA00022649"/>
    </source>
</evidence>
<evidence type="ECO:0000256" key="2">
    <source>
        <dbReference type="ARBA" id="ARBA00015075"/>
    </source>
</evidence>
<evidence type="ECO:0000256" key="1">
    <source>
        <dbReference type="ARBA" id="ARBA00005230"/>
    </source>
</evidence>
<keyword evidence="5" id="KW-0805">Transcription regulation</keyword>
<keyword evidence="3" id="KW-0678">Repressor</keyword>
<dbReference type="EMBL" id="JAKPBZ010000116">
    <property type="protein sequence ID" value="MCL2895345.1"/>
    <property type="molecule type" value="Genomic_DNA"/>
</dbReference>
<evidence type="ECO:0000256" key="3">
    <source>
        <dbReference type="ARBA" id="ARBA00022491"/>
    </source>
</evidence>
<dbReference type="Gene3D" id="2.30.30.110">
    <property type="match status" value="1"/>
</dbReference>
<dbReference type="Proteomes" id="UP001203069">
    <property type="component" value="Unassembled WGS sequence"/>
</dbReference>
<evidence type="ECO:0000313" key="10">
    <source>
        <dbReference type="Proteomes" id="UP001203069"/>
    </source>
</evidence>
<dbReference type="Pfam" id="PF01845">
    <property type="entry name" value="CcdB"/>
    <property type="match status" value="1"/>
</dbReference>
<comment type="caution">
    <text evidence="9">The sequence shown here is derived from an EMBL/GenBank/DDBJ whole genome shotgun (WGS) entry which is preliminary data.</text>
</comment>
<dbReference type="InterPro" id="IPR002712">
    <property type="entry name" value="CcdB"/>
</dbReference>
<evidence type="ECO:0000256" key="6">
    <source>
        <dbReference type="ARBA" id="ARBA00023163"/>
    </source>
</evidence>